<accession>A0ABW9W238</accession>
<dbReference type="InterPro" id="IPR025391">
    <property type="entry name" value="DUF4123"/>
</dbReference>
<dbReference type="EMBL" id="WWCT01000013">
    <property type="protein sequence ID" value="MYN28023.1"/>
    <property type="molecule type" value="Genomic_DNA"/>
</dbReference>
<name>A0ABW9W238_9BURK</name>
<organism evidence="2 3">
    <name type="scientific">Duganella levis</name>
    <dbReference type="NCBI Taxonomy" id="2692169"/>
    <lineage>
        <taxon>Bacteria</taxon>
        <taxon>Pseudomonadati</taxon>
        <taxon>Pseudomonadota</taxon>
        <taxon>Betaproteobacteria</taxon>
        <taxon>Burkholderiales</taxon>
        <taxon>Oxalobacteraceae</taxon>
        <taxon>Telluria group</taxon>
        <taxon>Duganella</taxon>
    </lineage>
</organism>
<dbReference type="RefSeq" id="WP_161055899.1">
    <property type="nucleotide sequence ID" value="NZ_WWCT01000013.1"/>
</dbReference>
<dbReference type="Pfam" id="PF13503">
    <property type="entry name" value="DUF4123"/>
    <property type="match status" value="1"/>
</dbReference>
<evidence type="ECO:0000313" key="3">
    <source>
        <dbReference type="Proteomes" id="UP000642144"/>
    </source>
</evidence>
<sequence length="271" mass="30952">MSRSYILIDTTLVGYPDDKPWIKKRRKPTWVAAVYGRDAIVVSPILIDVERAWHCNRIDAVMALVNAASPKLGISFIETELALTEVLLHLRQFIYIQTEEGIELTLRFADCMVLSNLAALLTREQWTALVAPFESWKIHARDGNLKSLPIRKAESASRIPLLLSDIQMSALRDAFGADQLLANLRKMRPERESEYSTMQAHQYAEQTRQIWLSAGHEENTDLLLFARDVFETEGRLLLHPGLKPVLEQSDPILRRKDLHRLASHYCGGIKR</sequence>
<feature type="domain" description="DUF4123" evidence="1">
    <location>
        <begin position="37"/>
        <end position="127"/>
    </location>
</feature>
<gene>
    <name evidence="2" type="ORF">GTP69_16570</name>
</gene>
<proteinExistence type="predicted"/>
<evidence type="ECO:0000313" key="2">
    <source>
        <dbReference type="EMBL" id="MYN28023.1"/>
    </source>
</evidence>
<keyword evidence="3" id="KW-1185">Reference proteome</keyword>
<protein>
    <submittedName>
        <fullName evidence="2">DUF4123 domain-containing protein</fullName>
    </submittedName>
</protein>
<comment type="caution">
    <text evidence="2">The sequence shown here is derived from an EMBL/GenBank/DDBJ whole genome shotgun (WGS) entry which is preliminary data.</text>
</comment>
<evidence type="ECO:0000259" key="1">
    <source>
        <dbReference type="Pfam" id="PF13503"/>
    </source>
</evidence>
<reference evidence="2 3" key="1">
    <citation type="submission" date="2019-12" db="EMBL/GenBank/DDBJ databases">
        <title>Novel species isolated from a subtropical stream in China.</title>
        <authorList>
            <person name="Lu H."/>
        </authorList>
    </citation>
    <scope>NUCLEOTIDE SEQUENCE [LARGE SCALE GENOMIC DNA]</scope>
    <source>
        <strain evidence="2 3">CY42W</strain>
    </source>
</reference>
<dbReference type="Proteomes" id="UP000642144">
    <property type="component" value="Unassembled WGS sequence"/>
</dbReference>